<proteinExistence type="predicted"/>
<gene>
    <name evidence="1" type="ORF">METZ01_LOCUS254734</name>
</gene>
<protein>
    <submittedName>
        <fullName evidence="1">Uncharacterized protein</fullName>
    </submittedName>
</protein>
<evidence type="ECO:0000313" key="1">
    <source>
        <dbReference type="EMBL" id="SVC01880.1"/>
    </source>
</evidence>
<reference evidence="1" key="1">
    <citation type="submission" date="2018-05" db="EMBL/GenBank/DDBJ databases">
        <authorList>
            <person name="Lanie J.A."/>
            <person name="Ng W.-L."/>
            <person name="Kazmierczak K.M."/>
            <person name="Andrzejewski T.M."/>
            <person name="Davidsen T.M."/>
            <person name="Wayne K.J."/>
            <person name="Tettelin H."/>
            <person name="Glass J.I."/>
            <person name="Rusch D."/>
            <person name="Podicherti R."/>
            <person name="Tsui H.-C.T."/>
            <person name="Winkler M.E."/>
        </authorList>
    </citation>
    <scope>NUCLEOTIDE SEQUENCE</scope>
</reference>
<accession>A0A382IQC8</accession>
<dbReference type="EMBL" id="UINC01068912">
    <property type="protein sequence ID" value="SVC01880.1"/>
    <property type="molecule type" value="Genomic_DNA"/>
</dbReference>
<name>A0A382IQC8_9ZZZZ</name>
<dbReference type="AlphaFoldDB" id="A0A382IQC8"/>
<sequence length="59" mass="6795">MDSTLSKSTSYSLQDKFLNKQYTEYGIGFDHPRAIQHAIVQPYLFDSVRTTFATCYPVL</sequence>
<organism evidence="1">
    <name type="scientific">marine metagenome</name>
    <dbReference type="NCBI Taxonomy" id="408172"/>
    <lineage>
        <taxon>unclassified sequences</taxon>
        <taxon>metagenomes</taxon>
        <taxon>ecological metagenomes</taxon>
    </lineage>
</organism>